<dbReference type="Proteomes" id="UP001628179">
    <property type="component" value="Unassembled WGS sequence"/>
</dbReference>
<dbReference type="InterPro" id="IPR036249">
    <property type="entry name" value="Thioredoxin-like_sf"/>
</dbReference>
<dbReference type="RefSeq" id="XP_070922702.1">
    <property type="nucleotide sequence ID" value="XM_071066601.1"/>
</dbReference>
<name>A0ABQ0GTC8_9PEZI</name>
<protein>
    <recommendedName>
        <fullName evidence="1">Alkyl hydroperoxide reductase subunit C/ Thiol specific antioxidant domain-containing protein</fullName>
    </recommendedName>
</protein>
<proteinExistence type="predicted"/>
<dbReference type="Gene3D" id="3.40.30.10">
    <property type="entry name" value="Glutaredoxin"/>
    <property type="match status" value="1"/>
</dbReference>
<feature type="domain" description="Alkyl hydroperoxide reductase subunit C/ Thiol specific antioxidant" evidence="1">
    <location>
        <begin position="21"/>
        <end position="133"/>
    </location>
</feature>
<evidence type="ECO:0000259" key="1">
    <source>
        <dbReference type="Pfam" id="PF00578"/>
    </source>
</evidence>
<keyword evidence="3" id="KW-1185">Reference proteome</keyword>
<accession>A0ABQ0GTC8</accession>
<dbReference type="InterPro" id="IPR000866">
    <property type="entry name" value="AhpC/TSA"/>
</dbReference>
<dbReference type="Pfam" id="PF00578">
    <property type="entry name" value="AhpC-TSA"/>
    <property type="match status" value="1"/>
</dbReference>
<reference evidence="2 3" key="1">
    <citation type="submission" date="2024-09" db="EMBL/GenBank/DDBJ databases">
        <title>Itraconazole resistance in Madurella fahalii resulting from another homologue of gene encoding cytochrome P450 14-alpha sterol demethylase (CYP51).</title>
        <authorList>
            <person name="Yoshioka I."/>
            <person name="Fahal A.H."/>
            <person name="Kaneko S."/>
            <person name="Yaguchi T."/>
        </authorList>
    </citation>
    <scope>NUCLEOTIDE SEQUENCE [LARGE SCALE GENOMIC DNA]</scope>
    <source>
        <strain evidence="2 3">IFM 68171</strain>
    </source>
</reference>
<dbReference type="SUPFAM" id="SSF52833">
    <property type="entry name" value="Thioredoxin-like"/>
    <property type="match status" value="1"/>
</dbReference>
<sequence>MSTVTSDPVKQFDRLLGSSAFLFLLYYRGHWCPFCIAHLKELAAVSDGIKAGGGTVAAVTAEEAPVAVDKVRSATAFADPVIVDPENVLVAELKRRGLLDVAVSDSQIYRLRGYKHGLAQPALLVVKRDGTVLQRWAIVPSLMNLGGATDRPVLAEVWKNVQKQLQGDDGDTEDKYTTTGVFHLVGQKIFGR</sequence>
<comment type="caution">
    <text evidence="2">The sequence shown here is derived from an EMBL/GenBank/DDBJ whole genome shotgun (WGS) entry which is preliminary data.</text>
</comment>
<evidence type="ECO:0000313" key="2">
    <source>
        <dbReference type="EMBL" id="GAB1320972.1"/>
    </source>
</evidence>
<evidence type="ECO:0000313" key="3">
    <source>
        <dbReference type="Proteomes" id="UP001628179"/>
    </source>
</evidence>
<dbReference type="EMBL" id="BAAFSV010000006">
    <property type="protein sequence ID" value="GAB1320972.1"/>
    <property type="molecule type" value="Genomic_DNA"/>
</dbReference>
<gene>
    <name evidence="2" type="ORF">MFIFM68171_11182</name>
</gene>
<dbReference type="GeneID" id="98181924"/>
<organism evidence="2 3">
    <name type="scientific">Madurella fahalii</name>
    <dbReference type="NCBI Taxonomy" id="1157608"/>
    <lineage>
        <taxon>Eukaryota</taxon>
        <taxon>Fungi</taxon>
        <taxon>Dikarya</taxon>
        <taxon>Ascomycota</taxon>
        <taxon>Pezizomycotina</taxon>
        <taxon>Sordariomycetes</taxon>
        <taxon>Sordariomycetidae</taxon>
        <taxon>Sordariales</taxon>
        <taxon>Sordariales incertae sedis</taxon>
        <taxon>Madurella</taxon>
    </lineage>
</organism>